<dbReference type="Proteomes" id="UP001196413">
    <property type="component" value="Unassembled WGS sequence"/>
</dbReference>
<proteinExistence type="predicted"/>
<name>A0AAD5MIN4_PARTN</name>
<evidence type="ECO:0000313" key="2">
    <source>
        <dbReference type="Proteomes" id="UP001196413"/>
    </source>
</evidence>
<gene>
    <name evidence="1" type="ORF">KIN20_014707</name>
</gene>
<dbReference type="AlphaFoldDB" id="A0AAD5MIN4"/>
<organism evidence="1 2">
    <name type="scientific">Parelaphostrongylus tenuis</name>
    <name type="common">Meningeal worm</name>
    <dbReference type="NCBI Taxonomy" id="148309"/>
    <lineage>
        <taxon>Eukaryota</taxon>
        <taxon>Metazoa</taxon>
        <taxon>Ecdysozoa</taxon>
        <taxon>Nematoda</taxon>
        <taxon>Chromadorea</taxon>
        <taxon>Rhabditida</taxon>
        <taxon>Rhabditina</taxon>
        <taxon>Rhabditomorpha</taxon>
        <taxon>Strongyloidea</taxon>
        <taxon>Metastrongylidae</taxon>
        <taxon>Parelaphostrongylus</taxon>
    </lineage>
</organism>
<dbReference type="EMBL" id="JAHQIW010002951">
    <property type="protein sequence ID" value="KAJ1356868.1"/>
    <property type="molecule type" value="Genomic_DNA"/>
</dbReference>
<protein>
    <submittedName>
        <fullName evidence="1">Uncharacterized protein</fullName>
    </submittedName>
</protein>
<evidence type="ECO:0000313" key="1">
    <source>
        <dbReference type="EMBL" id="KAJ1356868.1"/>
    </source>
</evidence>
<comment type="caution">
    <text evidence="1">The sequence shown here is derived from an EMBL/GenBank/DDBJ whole genome shotgun (WGS) entry which is preliminary data.</text>
</comment>
<reference evidence="1" key="1">
    <citation type="submission" date="2021-06" db="EMBL/GenBank/DDBJ databases">
        <title>Parelaphostrongylus tenuis whole genome reference sequence.</title>
        <authorList>
            <person name="Garwood T.J."/>
            <person name="Larsen P.A."/>
            <person name="Fountain-Jones N.M."/>
            <person name="Garbe J.R."/>
            <person name="Macchietto M.G."/>
            <person name="Kania S.A."/>
            <person name="Gerhold R.W."/>
            <person name="Richards J.E."/>
            <person name="Wolf T.M."/>
        </authorList>
    </citation>
    <scope>NUCLEOTIDE SEQUENCE</scope>
    <source>
        <strain evidence="1">MNPRO001-30</strain>
        <tissue evidence="1">Meninges</tissue>
    </source>
</reference>
<sequence>MCNSVRVKRNGTKKAKQRYPLLLAEPRHLLIIVHYGVFRTLLVNKFTVKIPFFDSIRFLAAILHKDKRILHMFFTCSWRISSPLSRKLMTEELSGAPTPQLPCEVLVSRHEMHQNMVVFWNTEFDTVTFLMDGDHCVSN</sequence>
<accession>A0AAD5MIN4</accession>
<keyword evidence="2" id="KW-1185">Reference proteome</keyword>